<dbReference type="InterPro" id="IPR049062">
    <property type="entry name" value="NAD_Glu_DH_ACT2"/>
</dbReference>
<dbReference type="Pfam" id="PF21076">
    <property type="entry name" value="GDH_ACT2"/>
    <property type="match status" value="1"/>
</dbReference>
<evidence type="ECO:0000313" key="7">
    <source>
        <dbReference type="EMBL" id="KAA9133287.1"/>
    </source>
</evidence>
<keyword evidence="1" id="KW-0560">Oxidoreductase</keyword>
<feature type="domain" description="NAD-glutamate dehydrogenase catalytic" evidence="2">
    <location>
        <begin position="780"/>
        <end position="1273"/>
    </location>
</feature>
<keyword evidence="8" id="KW-1185">Reference proteome</keyword>
<reference evidence="7 8" key="1">
    <citation type="submission" date="2019-09" db="EMBL/GenBank/DDBJ databases">
        <title>Wenzhouxiangella sp. Genome sequencing and assembly.</title>
        <authorList>
            <person name="Zhang R."/>
        </authorList>
    </citation>
    <scope>NUCLEOTIDE SEQUENCE [LARGE SCALE GENOMIC DNA]</scope>
    <source>
        <strain evidence="7 8">W260</strain>
    </source>
</reference>
<dbReference type="InterPro" id="IPR048381">
    <property type="entry name" value="GDH_C"/>
</dbReference>
<proteinExistence type="predicted"/>
<dbReference type="EMBL" id="VYXP01000002">
    <property type="protein sequence ID" value="KAA9133287.1"/>
    <property type="molecule type" value="Genomic_DNA"/>
</dbReference>
<gene>
    <name evidence="7" type="ORF">F3N42_02740</name>
</gene>
<evidence type="ECO:0000259" key="6">
    <source>
        <dbReference type="Pfam" id="PF21077"/>
    </source>
</evidence>
<dbReference type="InterPro" id="IPR024727">
    <property type="entry name" value="NAD_Glu_DH_N_ACT1"/>
</dbReference>
<dbReference type="Pfam" id="PF21075">
    <property type="entry name" value="GDH_ACT1"/>
    <property type="match status" value="1"/>
</dbReference>
<dbReference type="Pfam" id="PF05088">
    <property type="entry name" value="Bac_GDH_CD"/>
    <property type="match status" value="1"/>
</dbReference>
<dbReference type="PIRSF" id="PIRSF036761">
    <property type="entry name" value="GDH_Mll4104"/>
    <property type="match status" value="1"/>
</dbReference>
<dbReference type="InterPro" id="IPR049059">
    <property type="entry name" value="NAD_Glu_DH_HM1"/>
</dbReference>
<dbReference type="PANTHER" id="PTHR43403:SF1">
    <property type="entry name" value="NAD-SPECIFIC GLUTAMATE DEHYDROGENASE"/>
    <property type="match status" value="1"/>
</dbReference>
<feature type="domain" description="NAD-glutamate dehydrogenase N-terminal ACT1" evidence="4">
    <location>
        <begin position="44"/>
        <end position="185"/>
    </location>
</feature>
<dbReference type="InterPro" id="IPR028971">
    <property type="entry name" value="NAD-GDH_cat"/>
</dbReference>
<evidence type="ECO:0000256" key="1">
    <source>
        <dbReference type="ARBA" id="ARBA00023002"/>
    </source>
</evidence>
<dbReference type="Pfam" id="PF21074">
    <property type="entry name" value="GDH_C"/>
    <property type="match status" value="1"/>
</dbReference>
<dbReference type="Proteomes" id="UP000325372">
    <property type="component" value="Unassembled WGS sequence"/>
</dbReference>
<dbReference type="Pfam" id="PF21077">
    <property type="entry name" value="GDH_ACT3"/>
    <property type="match status" value="1"/>
</dbReference>
<dbReference type="SUPFAM" id="SSF53223">
    <property type="entry name" value="Aminoacid dehydrogenase-like, N-terminal domain"/>
    <property type="match status" value="1"/>
</dbReference>
<dbReference type="GO" id="GO:0004069">
    <property type="term" value="F:L-aspartate:2-oxoglutarate aminotransferase activity"/>
    <property type="evidence" value="ECO:0007669"/>
    <property type="project" value="InterPro"/>
</dbReference>
<dbReference type="SUPFAM" id="SSF51735">
    <property type="entry name" value="NAD(P)-binding Rossmann-fold domains"/>
    <property type="match status" value="1"/>
</dbReference>
<dbReference type="InterPro" id="IPR049056">
    <property type="entry name" value="NAD_Glu_DH_HM3"/>
</dbReference>
<feature type="domain" description="NAD-glutamate dehydrogenase ACT2" evidence="5">
    <location>
        <begin position="413"/>
        <end position="502"/>
    </location>
</feature>
<evidence type="ECO:0000259" key="3">
    <source>
        <dbReference type="Pfam" id="PF21074"/>
    </source>
</evidence>
<dbReference type="Pfam" id="PF21073">
    <property type="entry name" value="GDH_HM1"/>
    <property type="match status" value="1"/>
</dbReference>
<accession>A0A5N0TGN0</accession>
<feature type="domain" description="NAD-glutamate dehydrogenase ACT3" evidence="6">
    <location>
        <begin position="557"/>
        <end position="634"/>
    </location>
</feature>
<dbReference type="Pfam" id="PF21079">
    <property type="entry name" value="GDH_HM2"/>
    <property type="match status" value="1"/>
</dbReference>
<dbReference type="GO" id="GO:0006538">
    <property type="term" value="P:L-glutamate catabolic process"/>
    <property type="evidence" value="ECO:0007669"/>
    <property type="project" value="InterPro"/>
</dbReference>
<dbReference type="InterPro" id="IPR007780">
    <property type="entry name" value="NAD_Glu_DH_bac"/>
</dbReference>
<dbReference type="InterPro" id="IPR049058">
    <property type="entry name" value="NAD_Glu_DH_HM2"/>
</dbReference>
<dbReference type="GO" id="GO:0004352">
    <property type="term" value="F:glutamate dehydrogenase (NAD+) activity"/>
    <property type="evidence" value="ECO:0007669"/>
    <property type="project" value="InterPro"/>
</dbReference>
<name>A0A5N0TGN0_9GAMM</name>
<evidence type="ECO:0000259" key="2">
    <source>
        <dbReference type="Pfam" id="PF05088"/>
    </source>
</evidence>
<evidence type="ECO:0000259" key="4">
    <source>
        <dbReference type="Pfam" id="PF21075"/>
    </source>
</evidence>
<protein>
    <submittedName>
        <fullName evidence="7">NAD-glutamate dehydrogenase</fullName>
    </submittedName>
</protein>
<sequence>MMGELKSMAADGQAEARKAALLKQVQAILAERSSPSRAPQAEYFAQAFLRRVPGEELRKVSAATAAAVIDQLMKFAASRPPGEARVRVYNPEQKRDGWTSKHTIVEMVNDDMPFIVDTANLVLAELGVTVHRMVHPVVHIVRDKRGRARGFHATADGKGAPESIIHMEIDRQGDDRDLEKIAQKLDTALAHVRAAVEDWPEMVRRADEAVSSLENWAGACNQGLLDESREFLEWIRDDHFIFLGARDYTVKRSKGDSTLNVVEGSGLGLLRESGRMVRSRPLATLADGAMTERDHPLIVTKTRARSTVHRSGYMDYIGVLQFDKRGRIVGERRFIGLFTSNAYFRRVKDTPLLRPKVERVLEESNLRPGSHARKSLVHILETLPRDDLLQASVEEISDIAHAVLNLQDRKRVRLLVRRERFSRFFSALVFIPRDHFNTENRERIQEILKRAYQGETLDYEVRISESPLARLQVIIRPKAGADPQPDVAMLEQKLVDAVRSWHDHLADALVQKFGEDTGLAWAEAYGKAFPAAYVEDVSPWVASYDVERIASLKDENDLQMSLYRPRRKDAGLLRFKLFKRGRAIPLSEVLPILENLGLKVLNERPYQLDFADGDDIWVQDYDMTWTGRGELPLDVVREPFIEAFEQVWRGVSTSDGFNRLVLACRLHWRQVKVLRAYCKYLLQTGMPFSLDYMAATMARHPVPARLLVELFEAYFDPARDDESDYRRDLAAKHLARDLERVLPAEGEGDSVLTEYLQDVVDQRGAGDRAAAAKSLRRAFRRSLNAVRSIDEDRILQAFFGIIRATLRTNCFQLNGSGGNHDYISFKFDSSKVPELPRPRPYREIWVFSPRVEGIHLRMGPIARGGLRWSDRPEDFRTEVLGLMKAQNVKNTMIVPVGAKGGFVPRRLPENGGRDAVIAEGTACYKVFINALLDITDNLDGETVVPPKDVVRRDPDDPYLVVAADKGTATFSDIANGIAQSRGFWLGDAFASGGSVGYDHKGMGITAKGAWEGVKRHFREMGTDIQSEPFTVVGIGDMSGDVFGNGMLLSKHIRLRAAFNHLHIFIDPEPDEAAGYKERRRLFRLPRSGWTDYDPALISAGGGVFSRQEKSVPVSRQVREWLGIEDTELPPDELISALLKAPVDLLWNGGIGTYVKSSRESNSDVGDLANNPLRVNGNQLRCRVVGEGGNLGLTQLGRIEYARAGGRVNTDFIDNSAGVDCSDHEVNIKILLEQAREAGTLSLDDRNALLAAMTDEVSELVLRSNYLQTQAISMMERLSADRLGAKQRFIGVLEDQGLLDRDLEFLPDDDELTDRRQRGEGLLRPELSVLLSYAKIRLYQELLDSDVPEDPFLSAELPRYFPEPLREPYGDLMLTHRLKREIVATQVTNSLVNRMGVSFVLRMRDDTGASSPEVARAYTVARELLDARDFWLRVESADNKVAATVQLDALLVMWQQLRQVTRWVANRKGGADDIEAVIERLRPGFETMQKALLRSLHDDERARFEADEARFIEAGFARRFSRRIAMLPFLPPILDVVETSVRLGVEVGVVADVYRGLGDDLSLRWLRVQVERLVVTSQWQAQARGNLRDELFEHHRELAEIVIRTHGKADDPLADWKAAHAGPVDRVVDMMADMRKLPDMDYATVSVAVHSLDQLLTTADS</sequence>
<feature type="domain" description="NAD-specific glutamate dehydrogenase C-terminal" evidence="3">
    <location>
        <begin position="1318"/>
        <end position="1652"/>
    </location>
</feature>
<dbReference type="InterPro" id="IPR049064">
    <property type="entry name" value="NAD_Glu_DH_ACT3"/>
</dbReference>
<evidence type="ECO:0000313" key="8">
    <source>
        <dbReference type="Proteomes" id="UP000325372"/>
    </source>
</evidence>
<comment type="caution">
    <text evidence="7">The sequence shown here is derived from an EMBL/GenBank/DDBJ whole genome shotgun (WGS) entry which is preliminary data.</text>
</comment>
<evidence type="ECO:0000259" key="5">
    <source>
        <dbReference type="Pfam" id="PF21076"/>
    </source>
</evidence>
<dbReference type="PANTHER" id="PTHR43403">
    <property type="entry name" value="NAD-SPECIFIC GLUTAMATE DEHYDROGENASE"/>
    <property type="match status" value="1"/>
</dbReference>
<dbReference type="InterPro" id="IPR036291">
    <property type="entry name" value="NAD(P)-bd_dom_sf"/>
</dbReference>
<organism evidence="7 8">
    <name type="scientific">Marinihelvus fidelis</name>
    <dbReference type="NCBI Taxonomy" id="2613842"/>
    <lineage>
        <taxon>Bacteria</taxon>
        <taxon>Pseudomonadati</taxon>
        <taxon>Pseudomonadota</taxon>
        <taxon>Gammaproteobacteria</taxon>
        <taxon>Chromatiales</taxon>
        <taxon>Wenzhouxiangellaceae</taxon>
        <taxon>Marinihelvus</taxon>
    </lineage>
</organism>
<dbReference type="Pfam" id="PF21078">
    <property type="entry name" value="GDH_HM3"/>
    <property type="match status" value="1"/>
</dbReference>
<dbReference type="InterPro" id="IPR046346">
    <property type="entry name" value="Aminoacid_DH-like_N_sf"/>
</dbReference>